<protein>
    <submittedName>
        <fullName evidence="4">Two component transcriptional regulator, LytTR family</fullName>
    </submittedName>
</protein>
<dbReference type="STRING" id="662367.SAMN05216167_101317"/>
<dbReference type="InterPro" id="IPR046947">
    <property type="entry name" value="LytR-like"/>
</dbReference>
<dbReference type="Gene3D" id="3.40.50.2300">
    <property type="match status" value="1"/>
</dbReference>
<dbReference type="InterPro" id="IPR001789">
    <property type="entry name" value="Sig_transdc_resp-reg_receiver"/>
</dbReference>
<dbReference type="Pfam" id="PF04397">
    <property type="entry name" value="LytTR"/>
    <property type="match status" value="1"/>
</dbReference>
<evidence type="ECO:0000313" key="5">
    <source>
        <dbReference type="Proteomes" id="UP000198598"/>
    </source>
</evidence>
<dbReference type="InterPro" id="IPR011006">
    <property type="entry name" value="CheY-like_superfamily"/>
</dbReference>
<dbReference type="GO" id="GO:0003677">
    <property type="term" value="F:DNA binding"/>
    <property type="evidence" value="ECO:0007669"/>
    <property type="project" value="InterPro"/>
</dbReference>
<reference evidence="4 5" key="1">
    <citation type="submission" date="2016-10" db="EMBL/GenBank/DDBJ databases">
        <authorList>
            <person name="de Groot N.N."/>
        </authorList>
    </citation>
    <scope>NUCLEOTIDE SEQUENCE [LARGE SCALE GENOMIC DNA]</scope>
    <source>
        <strain evidence="4 5">DSM 26130</strain>
    </source>
</reference>
<dbReference type="SMART" id="SM00448">
    <property type="entry name" value="REC"/>
    <property type="match status" value="1"/>
</dbReference>
<dbReference type="PROSITE" id="PS50110">
    <property type="entry name" value="RESPONSE_REGULATORY"/>
    <property type="match status" value="1"/>
</dbReference>
<dbReference type="Proteomes" id="UP000198598">
    <property type="component" value="Unassembled WGS sequence"/>
</dbReference>
<feature type="modified residue" description="4-aspartylphosphate" evidence="1">
    <location>
        <position position="58"/>
    </location>
</feature>
<feature type="domain" description="HTH LytTR-type" evidence="3">
    <location>
        <begin position="152"/>
        <end position="259"/>
    </location>
</feature>
<evidence type="ECO:0000259" key="3">
    <source>
        <dbReference type="PROSITE" id="PS50930"/>
    </source>
</evidence>
<proteinExistence type="predicted"/>
<keyword evidence="1" id="KW-0597">Phosphoprotein</keyword>
<dbReference type="SUPFAM" id="SSF52172">
    <property type="entry name" value="CheY-like"/>
    <property type="match status" value="1"/>
</dbReference>
<dbReference type="GO" id="GO:0000156">
    <property type="term" value="F:phosphorelay response regulator activity"/>
    <property type="evidence" value="ECO:0007669"/>
    <property type="project" value="InterPro"/>
</dbReference>
<feature type="domain" description="Response regulatory" evidence="2">
    <location>
        <begin position="2"/>
        <end position="118"/>
    </location>
</feature>
<dbReference type="InterPro" id="IPR007492">
    <property type="entry name" value="LytTR_DNA-bd_dom"/>
</dbReference>
<dbReference type="RefSeq" id="WP_093822701.1">
    <property type="nucleotide sequence ID" value="NZ_FOLQ01000001.1"/>
</dbReference>
<dbReference type="PROSITE" id="PS50930">
    <property type="entry name" value="HTH_LYTTR"/>
    <property type="match status" value="1"/>
</dbReference>
<organism evidence="4 5">
    <name type="scientific">Spirosoma endophyticum</name>
    <dbReference type="NCBI Taxonomy" id="662367"/>
    <lineage>
        <taxon>Bacteria</taxon>
        <taxon>Pseudomonadati</taxon>
        <taxon>Bacteroidota</taxon>
        <taxon>Cytophagia</taxon>
        <taxon>Cytophagales</taxon>
        <taxon>Cytophagaceae</taxon>
        <taxon>Spirosoma</taxon>
    </lineage>
</organism>
<dbReference type="PANTHER" id="PTHR37299">
    <property type="entry name" value="TRANSCRIPTIONAL REGULATOR-RELATED"/>
    <property type="match status" value="1"/>
</dbReference>
<dbReference type="Pfam" id="PF00072">
    <property type="entry name" value="Response_reg"/>
    <property type="match status" value="1"/>
</dbReference>
<gene>
    <name evidence="4" type="ORF">SAMN05216167_101317</name>
</gene>
<sequence>MNVLIIEDESLTAQRLEKLLLQYDPSIQVLAQIPSVAKSIRWFSEHALGPQPDLIFMDIQLEDDIGFRIIEQTQLTIPIVFTTAYDEYTLQAFKVNSIDYLLKPIDEQELAAAIDKFKVLRQAAGYRAQLPDLSDVVTTLIQSKSAAYKERFMVTLGSKIRSVETSQIAYFFFEDKATYLTTREGQNLLVEYSLDKLGSLVDPNQFFRVNRSFLVSLKSTQTIHTFSGGKLKLDLAPKPRQEVFVSADRIPGFKEWLGK</sequence>
<dbReference type="Gene3D" id="2.40.50.1020">
    <property type="entry name" value="LytTr DNA-binding domain"/>
    <property type="match status" value="1"/>
</dbReference>
<evidence type="ECO:0000256" key="1">
    <source>
        <dbReference type="PROSITE-ProRule" id="PRU00169"/>
    </source>
</evidence>
<dbReference type="EMBL" id="FOLQ01000001">
    <property type="protein sequence ID" value="SFC03234.1"/>
    <property type="molecule type" value="Genomic_DNA"/>
</dbReference>
<dbReference type="OrthoDB" id="646623at2"/>
<keyword evidence="5" id="KW-1185">Reference proteome</keyword>
<evidence type="ECO:0000313" key="4">
    <source>
        <dbReference type="EMBL" id="SFC03234.1"/>
    </source>
</evidence>
<dbReference type="SMART" id="SM00850">
    <property type="entry name" value="LytTR"/>
    <property type="match status" value="1"/>
</dbReference>
<accession>A0A1I1FV79</accession>
<name>A0A1I1FV79_9BACT</name>
<dbReference type="AlphaFoldDB" id="A0A1I1FV79"/>
<evidence type="ECO:0000259" key="2">
    <source>
        <dbReference type="PROSITE" id="PS50110"/>
    </source>
</evidence>
<dbReference type="PANTHER" id="PTHR37299:SF1">
    <property type="entry name" value="STAGE 0 SPORULATION PROTEIN A HOMOLOG"/>
    <property type="match status" value="1"/>
</dbReference>